<reference evidence="2 3" key="1">
    <citation type="journal article" date="2018" name="Sci. Rep.">
        <title>Comparative analysis of the Pocillopora damicornis genome highlights role of immune system in coral evolution.</title>
        <authorList>
            <person name="Cunning R."/>
            <person name="Bay R.A."/>
            <person name="Gillette P."/>
            <person name="Baker A.C."/>
            <person name="Traylor-Knowles N."/>
        </authorList>
    </citation>
    <scope>NUCLEOTIDE SEQUENCE [LARGE SCALE GENOMIC DNA]</scope>
    <source>
        <strain evidence="2">RSMAS</strain>
        <tissue evidence="2">Whole animal</tissue>
    </source>
</reference>
<evidence type="ECO:0000313" key="2">
    <source>
        <dbReference type="EMBL" id="RMX44063.1"/>
    </source>
</evidence>
<sequence length="213" mass="24628">MAAYVATHDRSVLSKPHEETKVSVIQNTTHRDILVLGNELYQKTIEECEKERQQNVTEVEQRAWRLASEEKARALKSAKEAAEVELDKALAAAKKAQQALKNLKERLKQEEKQAVKEMEEKCKKEEESKLLLQKEIHEKEIKKLGDRIDEQIQLKQAAEKETERIKEMRGKVEEKLKNTTIAFQNFIDTTKGFNKGQAEFLILDPLKDISEET</sequence>
<dbReference type="InterPro" id="IPR038927">
    <property type="entry name" value="C6orf163"/>
</dbReference>
<keyword evidence="1" id="KW-0175">Coiled coil</keyword>
<dbReference type="PANTHER" id="PTHR34645">
    <property type="entry name" value="SIMILAR TO HYPOTHETICAL PROTEIN"/>
    <property type="match status" value="1"/>
</dbReference>
<dbReference type="Proteomes" id="UP000275408">
    <property type="component" value="Unassembled WGS sequence"/>
</dbReference>
<dbReference type="AlphaFoldDB" id="A0A3M6TRM1"/>
<keyword evidence="3" id="KW-1185">Reference proteome</keyword>
<organism evidence="2 3">
    <name type="scientific">Pocillopora damicornis</name>
    <name type="common">Cauliflower coral</name>
    <name type="synonym">Millepora damicornis</name>
    <dbReference type="NCBI Taxonomy" id="46731"/>
    <lineage>
        <taxon>Eukaryota</taxon>
        <taxon>Metazoa</taxon>
        <taxon>Cnidaria</taxon>
        <taxon>Anthozoa</taxon>
        <taxon>Hexacorallia</taxon>
        <taxon>Scleractinia</taxon>
        <taxon>Astrocoeniina</taxon>
        <taxon>Pocilloporidae</taxon>
        <taxon>Pocillopora</taxon>
    </lineage>
</organism>
<accession>A0A3M6TRM1</accession>
<protein>
    <submittedName>
        <fullName evidence="2">Uncharacterized protein</fullName>
    </submittedName>
</protein>
<dbReference type="PANTHER" id="PTHR34645:SF1">
    <property type="entry name" value="GENE 136-RELATED"/>
    <property type="match status" value="1"/>
</dbReference>
<dbReference type="EMBL" id="RCHS01003053">
    <property type="protein sequence ID" value="RMX44063.1"/>
    <property type="molecule type" value="Genomic_DNA"/>
</dbReference>
<dbReference type="OrthoDB" id="8774892at2759"/>
<dbReference type="STRING" id="46731.A0A3M6TRM1"/>
<gene>
    <name evidence="2" type="ORF">pdam_00015040</name>
</gene>
<proteinExistence type="predicted"/>
<feature type="coiled-coil region" evidence="1">
    <location>
        <begin position="72"/>
        <end position="178"/>
    </location>
</feature>
<evidence type="ECO:0000313" key="3">
    <source>
        <dbReference type="Proteomes" id="UP000275408"/>
    </source>
</evidence>
<comment type="caution">
    <text evidence="2">The sequence shown here is derived from an EMBL/GenBank/DDBJ whole genome shotgun (WGS) entry which is preliminary data.</text>
</comment>
<evidence type="ECO:0000256" key="1">
    <source>
        <dbReference type="SAM" id="Coils"/>
    </source>
</evidence>
<name>A0A3M6TRM1_POCDA</name>